<comment type="similarity">
    <text evidence="1">Belongs to the DDAH family.</text>
</comment>
<dbReference type="Pfam" id="PF19420">
    <property type="entry name" value="DDAH_eukar"/>
    <property type="match status" value="1"/>
</dbReference>
<feature type="active site" description="Proton donor" evidence="3">
    <location>
        <position position="167"/>
    </location>
</feature>
<name>A0A0S7BYZ8_9CHLR</name>
<dbReference type="OrthoDB" id="9790596at2"/>
<dbReference type="Gene3D" id="3.75.10.10">
    <property type="entry name" value="L-arginine/glycine Amidinotransferase, Chain A"/>
    <property type="match status" value="1"/>
</dbReference>
<dbReference type="PANTHER" id="PTHR12737">
    <property type="entry name" value="DIMETHYLARGININE DIMETHYLAMINOHYDROLASE"/>
    <property type="match status" value="1"/>
</dbReference>
<dbReference type="InterPro" id="IPR033199">
    <property type="entry name" value="DDAH-like"/>
</dbReference>
<organism evidence="4">
    <name type="scientific">Flexilinea flocculi</name>
    <dbReference type="NCBI Taxonomy" id="1678840"/>
    <lineage>
        <taxon>Bacteria</taxon>
        <taxon>Bacillati</taxon>
        <taxon>Chloroflexota</taxon>
        <taxon>Anaerolineae</taxon>
        <taxon>Anaerolineales</taxon>
        <taxon>Anaerolineaceae</taxon>
        <taxon>Flexilinea</taxon>
    </lineage>
</organism>
<feature type="active site" description="Nucleophile" evidence="3">
    <location>
        <position position="254"/>
    </location>
</feature>
<dbReference type="GO" id="GO:0016597">
    <property type="term" value="F:amino acid binding"/>
    <property type="evidence" value="ECO:0007669"/>
    <property type="project" value="TreeGrafter"/>
</dbReference>
<evidence type="ECO:0000256" key="2">
    <source>
        <dbReference type="ARBA" id="ARBA00022801"/>
    </source>
</evidence>
<accession>A0A0S7BYZ8</accession>
<dbReference type="GO" id="GO:0045429">
    <property type="term" value="P:positive regulation of nitric oxide biosynthetic process"/>
    <property type="evidence" value="ECO:0007669"/>
    <property type="project" value="TreeGrafter"/>
</dbReference>
<dbReference type="GO" id="GO:0000052">
    <property type="term" value="P:citrulline metabolic process"/>
    <property type="evidence" value="ECO:0007669"/>
    <property type="project" value="TreeGrafter"/>
</dbReference>
<dbReference type="Proteomes" id="UP000053370">
    <property type="component" value="Unassembled WGS sequence"/>
</dbReference>
<proteinExistence type="inferred from homology"/>
<evidence type="ECO:0000256" key="3">
    <source>
        <dbReference type="PIRSR" id="PIRSR633199-1"/>
    </source>
</evidence>
<evidence type="ECO:0000313" key="4">
    <source>
        <dbReference type="EMBL" id="GAP41848.1"/>
    </source>
</evidence>
<dbReference type="RefSeq" id="WP_062283871.1">
    <property type="nucleotide sequence ID" value="NZ_DF968181.1"/>
</dbReference>
<dbReference type="EMBL" id="DF968181">
    <property type="protein sequence ID" value="GAP41848.1"/>
    <property type="molecule type" value="Genomic_DNA"/>
</dbReference>
<sequence length="264" mass="29336">MELFEQAIVRTPSENFADGITPGFLGRADTALAREQHKAYIRALEQCGLRVTVLAEDNDYPDSCFIEDPAIVTDRVAVIAGFQAPSRKGEEKKVLPLIEKLYGTKIEIIQSPGTVEGGDICQVGTHFFIGLSRRTNDEGARQLSEILKKYGFTSSTISIRDYKSVLHLKTGMSYLGDHTFISIPQIANDPELKAFNRIVTTEEEGYASNCIRINDYVIIPQGFDRTIEQVEKAGFKTIPVPMSEFEKQDGGLSCLSLRIPKLNL</sequence>
<dbReference type="GO" id="GO:0016403">
    <property type="term" value="F:dimethylargininase activity"/>
    <property type="evidence" value="ECO:0007669"/>
    <property type="project" value="TreeGrafter"/>
</dbReference>
<gene>
    <name evidence="4" type="ORF">ATC1_131844</name>
</gene>
<evidence type="ECO:0000256" key="1">
    <source>
        <dbReference type="ARBA" id="ARBA00008532"/>
    </source>
</evidence>
<dbReference type="PATRIC" id="fig|1678840.3.peg.3386"/>
<keyword evidence="5" id="KW-1185">Reference proteome</keyword>
<reference evidence="4" key="1">
    <citation type="journal article" date="2015" name="Genome Announc.">
        <title>Draft Genome Sequence of Anaerolineae Strain TC1, a Novel Isolate from a Methanogenic Wastewater Treatment System.</title>
        <authorList>
            <person name="Matsuura N."/>
            <person name="Tourlousse D.M."/>
            <person name="Sun L."/>
            <person name="Toyonaga M."/>
            <person name="Kuroda K."/>
            <person name="Ohashi A."/>
            <person name="Cruz R."/>
            <person name="Yamaguchi T."/>
            <person name="Sekiguchi Y."/>
        </authorList>
    </citation>
    <scope>NUCLEOTIDE SEQUENCE [LARGE SCALE GENOMIC DNA]</scope>
    <source>
        <strain evidence="4">TC1</strain>
    </source>
</reference>
<keyword evidence="2 4" id="KW-0378">Hydrolase</keyword>
<protein>
    <submittedName>
        <fullName evidence="4">N-Dimethylarginine dimethylaminohydrolase</fullName>
    </submittedName>
</protein>
<dbReference type="SUPFAM" id="SSF55909">
    <property type="entry name" value="Pentein"/>
    <property type="match status" value="1"/>
</dbReference>
<dbReference type="STRING" id="1678840.ATC1_131844"/>
<dbReference type="GO" id="GO:0006525">
    <property type="term" value="P:arginine metabolic process"/>
    <property type="evidence" value="ECO:0007669"/>
    <property type="project" value="TreeGrafter"/>
</dbReference>
<dbReference type="PANTHER" id="PTHR12737:SF9">
    <property type="entry name" value="DIMETHYLARGININASE"/>
    <property type="match status" value="1"/>
</dbReference>
<dbReference type="AlphaFoldDB" id="A0A0S7BYZ8"/>
<evidence type="ECO:0000313" key="5">
    <source>
        <dbReference type="Proteomes" id="UP000053370"/>
    </source>
</evidence>